<gene>
    <name evidence="9" type="ORF">BD833_105259</name>
</gene>
<keyword evidence="3 7" id="KW-0812">Transmembrane</keyword>
<feature type="transmembrane region" description="Helical" evidence="7">
    <location>
        <begin position="443"/>
        <end position="469"/>
    </location>
</feature>
<dbReference type="PANTHER" id="PTHR30572">
    <property type="entry name" value="MEMBRANE COMPONENT OF TRANSPORTER-RELATED"/>
    <property type="match status" value="1"/>
</dbReference>
<evidence type="ECO:0000256" key="2">
    <source>
        <dbReference type="ARBA" id="ARBA00022475"/>
    </source>
</evidence>
<feature type="domain" description="ABC3 transporter permease C-terminal" evidence="8">
    <location>
        <begin position="281"/>
        <end position="399"/>
    </location>
</feature>
<protein>
    <submittedName>
        <fullName evidence="9">Putative ABC transport system permease protein</fullName>
    </submittedName>
</protein>
<evidence type="ECO:0000256" key="5">
    <source>
        <dbReference type="ARBA" id="ARBA00023136"/>
    </source>
</evidence>
<feature type="transmembrane region" description="Helical" evidence="7">
    <location>
        <begin position="490"/>
        <end position="510"/>
    </location>
</feature>
<dbReference type="Proteomes" id="UP000322499">
    <property type="component" value="Unassembled WGS sequence"/>
</dbReference>
<feature type="transmembrane region" description="Helical" evidence="7">
    <location>
        <begin position="417"/>
        <end position="437"/>
    </location>
</feature>
<feature type="domain" description="ABC3 transporter permease C-terminal" evidence="8">
    <location>
        <begin position="755"/>
        <end position="866"/>
    </location>
</feature>
<evidence type="ECO:0000256" key="3">
    <source>
        <dbReference type="ARBA" id="ARBA00022692"/>
    </source>
</evidence>
<evidence type="ECO:0000313" key="9">
    <source>
        <dbReference type="EMBL" id="TYP88083.1"/>
    </source>
</evidence>
<name>A0A5S5CWK0_9ACTN</name>
<keyword evidence="4 7" id="KW-1133">Transmembrane helix</keyword>
<dbReference type="InterPro" id="IPR003838">
    <property type="entry name" value="ABC3_permease_C"/>
</dbReference>
<evidence type="ECO:0000259" key="8">
    <source>
        <dbReference type="Pfam" id="PF02687"/>
    </source>
</evidence>
<evidence type="ECO:0000313" key="10">
    <source>
        <dbReference type="Proteomes" id="UP000322499"/>
    </source>
</evidence>
<dbReference type="PANTHER" id="PTHR30572:SF4">
    <property type="entry name" value="ABC TRANSPORTER PERMEASE YTRF"/>
    <property type="match status" value="1"/>
</dbReference>
<feature type="transmembrane region" description="Helical" evidence="7">
    <location>
        <begin position="275"/>
        <end position="301"/>
    </location>
</feature>
<comment type="subcellular location">
    <subcellularLocation>
        <location evidence="1">Cell membrane</location>
        <topology evidence="1">Multi-pass membrane protein</topology>
    </subcellularLocation>
</comment>
<keyword evidence="10" id="KW-1185">Reference proteome</keyword>
<feature type="transmembrane region" description="Helical" evidence="7">
    <location>
        <begin position="371"/>
        <end position="390"/>
    </location>
</feature>
<evidence type="ECO:0000256" key="1">
    <source>
        <dbReference type="ARBA" id="ARBA00004651"/>
    </source>
</evidence>
<comment type="similarity">
    <text evidence="6">Belongs to the ABC-4 integral membrane protein family.</text>
</comment>
<feature type="transmembrane region" description="Helical" evidence="7">
    <location>
        <begin position="325"/>
        <end position="351"/>
    </location>
</feature>
<feature type="transmembrane region" description="Helical" evidence="7">
    <location>
        <begin position="753"/>
        <end position="776"/>
    </location>
</feature>
<keyword evidence="5 7" id="KW-0472">Membrane</keyword>
<evidence type="ECO:0000256" key="7">
    <source>
        <dbReference type="SAM" id="Phobius"/>
    </source>
</evidence>
<sequence>MTAWLTRWRLALRIARRDARRHRGRTALVLVMVGLPVLAVVTADTLLRTWQISPGESVPWTLGAADARIEGVARSPIEADPLTGEPLVYEPDADAAPWSAAEIRALLPDGAEVVERTAGRLAYRTGAGYADDTAYADDLGRPIREGAVEVVEGRVPAAADEVAVSGAVAERAGVALGGTLEVTAEDVPLTVVGIVAPGAGGRDDFLVVAPGSADLLRSPASEFYVSVPGELEWPAVRALNDAGLAVVSRAVVADPPAEEEYRSDVAASGPNTAEMAVLALVVVGILLEVVLLAGPAFAVGLRRQRRDLALLAAAGGSPADLRRTVLASGVVLGGGAATGGALLGVGLAWLALPLVADRADVRFGPFDVAPLDVLAVVATGLLAGLAASAVPARQAARTDVVPALGGRRGQVRTSWRLPVVGLCAVAAGAVLTVLGAQGNEFGVAAGAVLLVLGAVAATPWLVGLLAPLARWLPAAGLIAVRDATRNRTRTASAVAAVMATVAAVTTMAIGSQSDSTQDRRDYVAQAPMGAAVVTLFQAGEEGWAAVEGIVAEQLPGHPVGRIGSVAHVEDQPRSLWPVRAGCTGGPAECSWFPEDVGWLRPTFGGEVVVADADTVAAAVPGAWREEVTAALRAERAVVFGSGAVDAAGEVTLLGSTWNGSSDEILGRSALPATEIAVSPGAELQVPSLVVVPPVLADRLPVPVTTTSLVIGGPEAPVTPAAEQRLAEAVRTVSAQAYVYVERGWTDGLAIGRLLLFAVGGVLVLVATLTATGLALADSRPDLATLAAIGAAPRTRRLIAMGSAAVIGVGGALLGLLVGAGPGIAVAYPLTSTDFGAGARPLIDIPWLLLAGVGVAVPLLAVAVTGLVVRSRLPMVSRLDG</sequence>
<dbReference type="InterPro" id="IPR050250">
    <property type="entry name" value="Macrolide_Exporter_MacB"/>
</dbReference>
<accession>A0A5S5CWK0</accession>
<dbReference type="EMBL" id="VNHW01000005">
    <property type="protein sequence ID" value="TYP88083.1"/>
    <property type="molecule type" value="Genomic_DNA"/>
</dbReference>
<feature type="transmembrane region" description="Helical" evidence="7">
    <location>
        <begin position="844"/>
        <end position="868"/>
    </location>
</feature>
<dbReference type="GO" id="GO:0005886">
    <property type="term" value="C:plasma membrane"/>
    <property type="evidence" value="ECO:0007669"/>
    <property type="project" value="UniProtKB-SubCell"/>
</dbReference>
<comment type="caution">
    <text evidence="9">The sequence shown here is derived from an EMBL/GenBank/DDBJ whole genome shotgun (WGS) entry which is preliminary data.</text>
</comment>
<feature type="transmembrane region" description="Helical" evidence="7">
    <location>
        <begin position="797"/>
        <end position="824"/>
    </location>
</feature>
<dbReference type="Pfam" id="PF02687">
    <property type="entry name" value="FtsX"/>
    <property type="match status" value="2"/>
</dbReference>
<reference evidence="9 10" key="1">
    <citation type="submission" date="2019-07" db="EMBL/GenBank/DDBJ databases">
        <title>Genomic Encyclopedia of Archaeal and Bacterial Type Strains, Phase II (KMG-II): from individual species to whole genera.</title>
        <authorList>
            <person name="Goeker M."/>
        </authorList>
    </citation>
    <scope>NUCLEOTIDE SEQUENCE [LARGE SCALE GENOMIC DNA]</scope>
    <source>
        <strain evidence="9 10">DSM 46842</strain>
    </source>
</reference>
<dbReference type="AlphaFoldDB" id="A0A5S5CWK0"/>
<evidence type="ECO:0000256" key="6">
    <source>
        <dbReference type="ARBA" id="ARBA00038076"/>
    </source>
</evidence>
<dbReference type="RefSeq" id="WP_166533001.1">
    <property type="nucleotide sequence ID" value="NZ_VNHW01000005.1"/>
</dbReference>
<evidence type="ECO:0000256" key="4">
    <source>
        <dbReference type="ARBA" id="ARBA00022989"/>
    </source>
</evidence>
<dbReference type="GO" id="GO:0022857">
    <property type="term" value="F:transmembrane transporter activity"/>
    <property type="evidence" value="ECO:0007669"/>
    <property type="project" value="TreeGrafter"/>
</dbReference>
<proteinExistence type="inferred from homology"/>
<keyword evidence="2" id="KW-1003">Cell membrane</keyword>
<organism evidence="9 10">
    <name type="scientific">Blastococcus xanthinilyticus</name>
    <dbReference type="NCBI Taxonomy" id="1564164"/>
    <lineage>
        <taxon>Bacteria</taxon>
        <taxon>Bacillati</taxon>
        <taxon>Actinomycetota</taxon>
        <taxon>Actinomycetes</taxon>
        <taxon>Geodermatophilales</taxon>
        <taxon>Geodermatophilaceae</taxon>
        <taxon>Blastococcus</taxon>
    </lineage>
</organism>